<proteinExistence type="predicted"/>
<evidence type="ECO:0000313" key="1">
    <source>
        <dbReference type="Proteomes" id="UP000887576"/>
    </source>
</evidence>
<name>A0AC34QL18_9BILA</name>
<evidence type="ECO:0000313" key="2">
    <source>
        <dbReference type="WBParaSite" id="JU765_v2.g17401.t1"/>
    </source>
</evidence>
<reference evidence="2" key="1">
    <citation type="submission" date="2022-11" db="UniProtKB">
        <authorList>
            <consortium name="WormBaseParasite"/>
        </authorList>
    </citation>
    <scope>IDENTIFICATION</scope>
</reference>
<dbReference type="WBParaSite" id="JU765_v2.g17401.t1">
    <property type="protein sequence ID" value="JU765_v2.g17401.t1"/>
    <property type="gene ID" value="JU765_v2.g17401"/>
</dbReference>
<organism evidence="1 2">
    <name type="scientific">Panagrolaimus sp. JU765</name>
    <dbReference type="NCBI Taxonomy" id="591449"/>
    <lineage>
        <taxon>Eukaryota</taxon>
        <taxon>Metazoa</taxon>
        <taxon>Ecdysozoa</taxon>
        <taxon>Nematoda</taxon>
        <taxon>Chromadorea</taxon>
        <taxon>Rhabditida</taxon>
        <taxon>Tylenchina</taxon>
        <taxon>Panagrolaimomorpha</taxon>
        <taxon>Panagrolaimoidea</taxon>
        <taxon>Panagrolaimidae</taxon>
        <taxon>Panagrolaimus</taxon>
    </lineage>
</organism>
<dbReference type="Proteomes" id="UP000887576">
    <property type="component" value="Unplaced"/>
</dbReference>
<sequence>MVEDVLRHSSGVLLADFAMTKSGKSQKKDSKEQIKNLGSNQNAEKKNEANDKEKDDKLRVRKLPRQMIRVQRSEPNDGIVRNELRFVSYVSKTDVGQAPVEMHVVSEAFTALVSRLRELDVTLPGVEQNVNLAKNGANGVDQSAFQAEIDNLKDKLAASQQECERLRRSLDEICMAANDSSMITSQNEPDWVRQTENQIKAVTDQLNPIHSQAQRFGPLLSDLKAHLRQILDEIQDRRIKGQLGDERFKQQIRNKIEKCHKVAAESVKRH</sequence>
<protein>
    <submittedName>
        <fullName evidence="2">BAG domain-containing protein</fullName>
    </submittedName>
</protein>
<accession>A0AC34QL18</accession>